<dbReference type="PROSITE" id="PS00108">
    <property type="entry name" value="PROTEIN_KINASE_ST"/>
    <property type="match status" value="1"/>
</dbReference>
<keyword evidence="3" id="KW-0547">Nucleotide-binding</keyword>
<dbReference type="PROSITE" id="PS50011">
    <property type="entry name" value="PROTEIN_KINASE_DOM"/>
    <property type="match status" value="1"/>
</dbReference>
<organism evidence="7 8">
    <name type="scientific">Pseudanabaena cinerea FACHB-1277</name>
    <dbReference type="NCBI Taxonomy" id="2949581"/>
    <lineage>
        <taxon>Bacteria</taxon>
        <taxon>Bacillati</taxon>
        <taxon>Cyanobacteriota</taxon>
        <taxon>Cyanophyceae</taxon>
        <taxon>Pseudanabaenales</taxon>
        <taxon>Pseudanabaenaceae</taxon>
        <taxon>Pseudanabaena</taxon>
        <taxon>Pseudanabaena cinerea</taxon>
    </lineage>
</organism>
<dbReference type="EMBL" id="JACJPY010000120">
    <property type="protein sequence ID" value="MBD2152588.1"/>
    <property type="molecule type" value="Genomic_DNA"/>
</dbReference>
<dbReference type="SUPFAM" id="SSF56112">
    <property type="entry name" value="Protein kinase-like (PK-like)"/>
    <property type="match status" value="1"/>
</dbReference>
<comment type="caution">
    <text evidence="7">The sequence shown here is derived from an EMBL/GenBank/DDBJ whole genome shotgun (WGS) entry which is preliminary data.</text>
</comment>
<dbReference type="InterPro" id="IPR041664">
    <property type="entry name" value="AAA_16"/>
</dbReference>
<dbReference type="PANTHER" id="PTHR43289">
    <property type="entry name" value="MITOGEN-ACTIVATED PROTEIN KINASE KINASE KINASE 20-RELATED"/>
    <property type="match status" value="1"/>
</dbReference>
<dbReference type="InterPro" id="IPR008271">
    <property type="entry name" value="Ser/Thr_kinase_AS"/>
</dbReference>
<dbReference type="GO" id="GO:0004674">
    <property type="term" value="F:protein serine/threonine kinase activity"/>
    <property type="evidence" value="ECO:0007669"/>
    <property type="project" value="UniProtKB-EC"/>
</dbReference>
<evidence type="ECO:0000259" key="6">
    <source>
        <dbReference type="PROSITE" id="PS50011"/>
    </source>
</evidence>
<reference evidence="7 8" key="1">
    <citation type="journal article" date="2015" name="ISME J.">
        <title>Draft Genome Sequence of Streptomyces incarnatus NRRL8089, which Produces the Nucleoside Antibiotic Sinefungin.</title>
        <authorList>
            <person name="Oshima K."/>
            <person name="Hattori M."/>
            <person name="Shimizu H."/>
            <person name="Fukuda K."/>
            <person name="Nemoto M."/>
            <person name="Inagaki K."/>
            <person name="Tamura T."/>
        </authorList>
    </citation>
    <scope>NUCLEOTIDE SEQUENCE [LARGE SCALE GENOMIC DNA]</scope>
    <source>
        <strain evidence="7 8">FACHB-1277</strain>
    </source>
</reference>
<evidence type="ECO:0000256" key="2">
    <source>
        <dbReference type="ARBA" id="ARBA00022679"/>
    </source>
</evidence>
<feature type="domain" description="Protein kinase" evidence="6">
    <location>
        <begin position="17"/>
        <end position="282"/>
    </location>
</feature>
<sequence length="351" mass="38840">MQTASQSSQMFLQMDGYDLTQLLYVGSHSLVYRGIRLSDKQPVVLKMLQSDSPSFQDHLRLRNHYILTKSLNLSGVVKPLALVPYGNGSVLVMCDDGCRSLREEVAANSLTLADFLAIAIQLADILDGLYQHRIIHKDIKPSNILIHPNIGYVKITDFGLASQLSQETQELKALGILEGTLAYLSPEQTGRMNRGIDYRSDFYSLGVTFYELLTGQLPFQSADPLELVYCHLAKEPMPLDQAQDKNARLKIPKVISDLVLKLMAKDAEARYQSALGLKHDLEVCLHQLNQTGSITEFAIGTKDLSDRFTISEKLYGREAEVASLLATFDRVSEGNSELMLVAGSSGIGKTV</sequence>
<dbReference type="CDD" id="cd14014">
    <property type="entry name" value="STKc_PknB_like"/>
    <property type="match status" value="1"/>
</dbReference>
<dbReference type="InterPro" id="IPR000719">
    <property type="entry name" value="Prot_kinase_dom"/>
</dbReference>
<dbReference type="EC" id="2.7.11.1" evidence="1"/>
<evidence type="ECO:0000256" key="1">
    <source>
        <dbReference type="ARBA" id="ARBA00012513"/>
    </source>
</evidence>
<evidence type="ECO:0000256" key="3">
    <source>
        <dbReference type="ARBA" id="ARBA00022741"/>
    </source>
</evidence>
<gene>
    <name evidence="7" type="ORF">H6F44_21055</name>
</gene>
<keyword evidence="4 7" id="KW-0418">Kinase</keyword>
<dbReference type="GO" id="GO:0005524">
    <property type="term" value="F:ATP binding"/>
    <property type="evidence" value="ECO:0007669"/>
    <property type="project" value="UniProtKB-KW"/>
</dbReference>
<dbReference type="PANTHER" id="PTHR43289:SF6">
    <property type="entry name" value="SERINE_THREONINE-PROTEIN KINASE NEKL-3"/>
    <property type="match status" value="1"/>
</dbReference>
<name>A0A926UXB8_9CYAN</name>
<evidence type="ECO:0000256" key="5">
    <source>
        <dbReference type="ARBA" id="ARBA00022840"/>
    </source>
</evidence>
<keyword evidence="5" id="KW-0067">ATP-binding</keyword>
<evidence type="ECO:0000313" key="7">
    <source>
        <dbReference type="EMBL" id="MBD2152588.1"/>
    </source>
</evidence>
<dbReference type="RefSeq" id="WP_190353053.1">
    <property type="nucleotide sequence ID" value="NZ_JACJPY010000120.1"/>
</dbReference>
<keyword evidence="8" id="KW-1185">Reference proteome</keyword>
<keyword evidence="2" id="KW-0808">Transferase</keyword>
<proteinExistence type="predicted"/>
<dbReference type="Pfam" id="PF00069">
    <property type="entry name" value="Pkinase"/>
    <property type="match status" value="1"/>
</dbReference>
<evidence type="ECO:0000313" key="8">
    <source>
        <dbReference type="Proteomes" id="UP000631421"/>
    </source>
</evidence>
<dbReference type="Proteomes" id="UP000631421">
    <property type="component" value="Unassembled WGS sequence"/>
</dbReference>
<feature type="non-terminal residue" evidence="7">
    <location>
        <position position="351"/>
    </location>
</feature>
<evidence type="ECO:0000256" key="4">
    <source>
        <dbReference type="ARBA" id="ARBA00022777"/>
    </source>
</evidence>
<dbReference type="Gene3D" id="1.10.510.10">
    <property type="entry name" value="Transferase(Phosphotransferase) domain 1"/>
    <property type="match status" value="1"/>
</dbReference>
<protein>
    <recommendedName>
        <fullName evidence="1">non-specific serine/threonine protein kinase</fullName>
        <ecNumber evidence="1">2.7.11.1</ecNumber>
    </recommendedName>
</protein>
<dbReference type="SMART" id="SM00220">
    <property type="entry name" value="S_TKc"/>
    <property type="match status" value="1"/>
</dbReference>
<dbReference type="Pfam" id="PF13191">
    <property type="entry name" value="AAA_16"/>
    <property type="match status" value="1"/>
</dbReference>
<dbReference type="AlphaFoldDB" id="A0A926UXB8"/>
<accession>A0A926UXB8</accession>
<dbReference type="InterPro" id="IPR011009">
    <property type="entry name" value="Kinase-like_dom_sf"/>
</dbReference>